<proteinExistence type="inferred from homology"/>
<feature type="domain" description="Aerobactin siderophore biosynthesis IucA/IucC-like C-terminal" evidence="3">
    <location>
        <begin position="415"/>
        <end position="575"/>
    </location>
</feature>
<evidence type="ECO:0000313" key="6">
    <source>
        <dbReference type="Proteomes" id="UP000229340"/>
    </source>
</evidence>
<dbReference type="PANTHER" id="PTHR34384">
    <property type="entry name" value="L-2,3-DIAMINOPROPANOATE--CITRATE LIGASE"/>
    <property type="match status" value="1"/>
</dbReference>
<dbReference type="Proteomes" id="UP000234914">
    <property type="component" value="Unassembled WGS sequence"/>
</dbReference>
<dbReference type="InterPro" id="IPR007310">
    <property type="entry name" value="Aerobactin_biosyn_IucA/IucC_N"/>
</dbReference>
<dbReference type="RefSeq" id="WP_096489722.1">
    <property type="nucleotide sequence ID" value="NZ_CP024449.1"/>
</dbReference>
<reference evidence="6" key="1">
    <citation type="submission" date="2017-10" db="EMBL/GenBank/DDBJ databases">
        <title>Complete genome sequence of Moraxella osloensis NP7 isolated from human skin.</title>
        <authorList>
            <person name="Lee K."/>
            <person name="Lim J.Y."/>
            <person name="Hwang I."/>
        </authorList>
    </citation>
    <scope>NUCLEOTIDE SEQUENCE [LARGE SCALE GENOMIC DNA]</scope>
    <source>
        <strain evidence="6">NP7</strain>
        <plasmid evidence="6">pnp7-6</plasmid>
    </source>
</reference>
<evidence type="ECO:0000259" key="2">
    <source>
        <dbReference type="Pfam" id="PF04183"/>
    </source>
</evidence>
<evidence type="ECO:0000313" key="5">
    <source>
        <dbReference type="EMBL" id="PKZ67971.1"/>
    </source>
</evidence>
<name>A0A173MZ63_FAUOS</name>
<dbReference type="InterPro" id="IPR037455">
    <property type="entry name" value="LucA/IucC-like"/>
</dbReference>
<comment type="similarity">
    <text evidence="1">Belongs to the IucA/IucC family.</text>
</comment>
<dbReference type="GO" id="GO:0016881">
    <property type="term" value="F:acid-amino acid ligase activity"/>
    <property type="evidence" value="ECO:0007669"/>
    <property type="project" value="UniProtKB-ARBA"/>
</dbReference>
<feature type="domain" description="Aerobactin siderophore biosynthesis IucA/IucC N-terminal" evidence="2">
    <location>
        <begin position="153"/>
        <end position="384"/>
    </location>
</feature>
<reference evidence="5 7" key="2">
    <citation type="submission" date="2017-12" db="EMBL/GenBank/DDBJ databases">
        <title>Phylogenetic diversity of female urinary microbiome.</title>
        <authorList>
            <person name="Thomas-White K."/>
            <person name="Wolfe A.J."/>
        </authorList>
    </citation>
    <scope>NUCLEOTIDE SEQUENCE [LARGE SCALE GENOMIC DNA]</scope>
    <source>
        <strain evidence="5 7">UMB0416</strain>
    </source>
</reference>
<dbReference type="AlphaFoldDB" id="A0A173MZ63"/>
<dbReference type="InterPro" id="IPR022770">
    <property type="entry name" value="IucA/IucC-like_C"/>
</dbReference>
<geneLocation type="plasmid" evidence="4">
    <name>pNP7-6</name>
</geneLocation>
<dbReference type="Pfam" id="PF04183">
    <property type="entry name" value="IucA_IucC"/>
    <property type="match status" value="1"/>
</dbReference>
<dbReference type="EMBL" id="CP024449">
    <property type="protein sequence ID" value="ATR80139.1"/>
    <property type="molecule type" value="Genomic_DNA"/>
</dbReference>
<evidence type="ECO:0000259" key="3">
    <source>
        <dbReference type="Pfam" id="PF06276"/>
    </source>
</evidence>
<dbReference type="EMBL" id="PKJS01000016">
    <property type="protein sequence ID" value="PKZ67971.1"/>
    <property type="molecule type" value="Genomic_DNA"/>
</dbReference>
<dbReference type="Pfam" id="PF06276">
    <property type="entry name" value="FhuF"/>
    <property type="match status" value="1"/>
</dbReference>
<reference evidence="4" key="4">
    <citation type="journal article" date="2018" name="Misainmurhag Hoiji">
        <title>Complete genome sequence of multidrug-resistant Moraxella osloensis NP7 with multiple plasmids isolated from human skin.</title>
        <authorList>
            <person name="Ganzorig M."/>
            <person name="Lim J.Y."/>
            <person name="Hwang I."/>
            <person name="Lee K."/>
        </authorList>
    </citation>
    <scope>NUCLEOTIDE SEQUENCE</scope>
    <source>
        <strain evidence="4">NP7</strain>
        <plasmid evidence="4">pNP7-6</plasmid>
    </source>
</reference>
<evidence type="ECO:0000313" key="4">
    <source>
        <dbReference type="EMBL" id="ATR80139.1"/>
    </source>
</evidence>
<dbReference type="PANTHER" id="PTHR34384:SF5">
    <property type="entry name" value="L-2,3-DIAMINOPROPANOATE--CITRATE LIGASE"/>
    <property type="match status" value="1"/>
</dbReference>
<reference evidence="4" key="3">
    <citation type="journal article" date="2018" name="Genome Announc.">
        <title>Complete Genome Sequences of Three Moraxella osloensis Strains Isolated from Human Skin.</title>
        <authorList>
            <person name="Lim J.Y."/>
            <person name="Hwang I."/>
            <person name="Ganzorig M."/>
            <person name="Huang S.L."/>
            <person name="Cho G.S."/>
            <person name="Franz C.M.A.P."/>
            <person name="Lee K."/>
        </authorList>
    </citation>
    <scope>NUCLEOTIDE SEQUENCE</scope>
    <source>
        <strain evidence="4">NP7</strain>
        <plasmid evidence="4">pNP7-6</plasmid>
    </source>
</reference>
<organism evidence="5 7">
    <name type="scientific">Faucicola osloensis</name>
    <name type="common">Moraxella osloensis</name>
    <dbReference type="NCBI Taxonomy" id="34062"/>
    <lineage>
        <taxon>Bacteria</taxon>
        <taxon>Pseudomonadati</taxon>
        <taxon>Pseudomonadota</taxon>
        <taxon>Gammaproteobacteria</taxon>
        <taxon>Moraxellales</taxon>
        <taxon>Moraxellaceae</taxon>
        <taxon>Faucicola</taxon>
    </lineage>
</organism>
<sequence length="606" mass="69834">MLQTEIQNRLALQNLINAYCYELGVGRYIEVSEQNEACLNFSQRQPLLEVPLLPTSMLLRVPIDKVSQLGNVRFLEEPTVFLNGQSCDYTASTVATLVLQSIAYYQLSSNTQSTTDKSHEVLGRWLQSYEGLGKILTHRLDNIDDIVSAELNFVETEQNLIYGHTMHPTPKGRDGFYAQEWEQYAPETQSKFQLNYWLVQSDYVTGNWVDGEDIYQELLTKLTPYLTDYQQKMLQQHTDYRLLPLHPWQARFLQQQPWYETLFQQQKIYPLGAMGWYLSPTTSVRTLASFDAPWMFKLSLSVAITNSVRINLAKECQRGYYACQIWRSEFGKRLKQQYPTLSVINDPAWLALTIDGEVINETICILRDNPFDPSIQVSNLASLCQDHPTRCTNRIKTLFQAIKANTAQDNTVIASDWFDSYLKVGFEPLVSLYYEHGLGFEAHQQNSLLELKDYYPSRLWVRDNQGFGYIAEYAGSLIDEIPALMDEAECVVPEFFANERFAYYIIANHLFGLITAIARTGWASEEQLLTQLVNRLMALEQRYPHRELFELLLRQDTLPFKGNLLTRMQGLDELTAPVETQSVYVNVPNPLQPIYSRQLNNGVHCA</sequence>
<dbReference type="Gene3D" id="6.10.250.3370">
    <property type="match status" value="1"/>
</dbReference>
<evidence type="ECO:0000256" key="1">
    <source>
        <dbReference type="ARBA" id="ARBA00007832"/>
    </source>
</evidence>
<dbReference type="GO" id="GO:0019290">
    <property type="term" value="P:siderophore biosynthetic process"/>
    <property type="evidence" value="ECO:0007669"/>
    <property type="project" value="InterPro"/>
</dbReference>
<dbReference type="Gene3D" id="1.10.510.40">
    <property type="match status" value="1"/>
</dbReference>
<evidence type="ECO:0000313" key="7">
    <source>
        <dbReference type="Proteomes" id="UP000234914"/>
    </source>
</evidence>
<gene>
    <name evidence="5" type="ORF">CYJ96_10830</name>
    <name evidence="4" type="ORF">NP7_12430</name>
</gene>
<keyword evidence="4" id="KW-0614">Plasmid</keyword>
<protein>
    <submittedName>
        <fullName evidence="5">Siderophore biosynthesis protein</fullName>
    </submittedName>
</protein>
<accession>A0A173MZ63</accession>
<geneLocation type="plasmid" evidence="6">
    <name>pnp7-6</name>
</geneLocation>
<dbReference type="Proteomes" id="UP000229340">
    <property type="component" value="Plasmid pNP7-6"/>
</dbReference>